<feature type="region of interest" description="Disordered" evidence="1">
    <location>
        <begin position="281"/>
        <end position="351"/>
    </location>
</feature>
<name>D2PRK5_KRIFD</name>
<dbReference type="eggNOG" id="ENOG502ZBU7">
    <property type="taxonomic scope" value="Bacteria"/>
</dbReference>
<gene>
    <name evidence="2" type="ordered locus">Kfla_5919</name>
</gene>
<reference evidence="2 3" key="2">
    <citation type="journal article" date="2010" name="Stand. Genomic Sci.">
        <title>Complete genome sequence of Kribbella flavida type strain (IFO 14399).</title>
        <authorList>
            <person name="Pukall R."/>
            <person name="Lapidus A."/>
            <person name="Glavina Del Rio T."/>
            <person name="Copeland A."/>
            <person name="Tice H."/>
            <person name="Cheng J.-F."/>
            <person name="Lucas S."/>
            <person name="Chen F."/>
            <person name="Nolan M."/>
            <person name="LaButti K."/>
            <person name="Pati A."/>
            <person name="Ivanova N."/>
            <person name="Mavrommatis K."/>
            <person name="Mikhailova N."/>
            <person name="Pitluck S."/>
            <person name="Bruce D."/>
            <person name="Goodwin L."/>
            <person name="Land M."/>
            <person name="Hauser L."/>
            <person name="Chang Y.-J."/>
            <person name="Jeffries C.D."/>
            <person name="Chen A."/>
            <person name="Palaniappan K."/>
            <person name="Chain P."/>
            <person name="Rohde M."/>
            <person name="Goeker M."/>
            <person name="Bristow J."/>
            <person name="Eisen J.A."/>
            <person name="Markowitz V."/>
            <person name="Hugenholtz P."/>
            <person name="Kyrpides N.C."/>
            <person name="Klenk H.-P."/>
            <person name="Brettin T."/>
        </authorList>
    </citation>
    <scope>NUCLEOTIDE SEQUENCE [LARGE SCALE GENOMIC DNA]</scope>
    <source>
        <strain evidence="3">DSM 17836 / JCM 10339 / NBRC 14399</strain>
    </source>
</reference>
<feature type="compositionally biased region" description="Acidic residues" evidence="1">
    <location>
        <begin position="305"/>
        <end position="320"/>
    </location>
</feature>
<accession>D2PRK5</accession>
<reference evidence="3" key="1">
    <citation type="submission" date="2009-09" db="EMBL/GenBank/DDBJ databases">
        <title>The complete genome of Kribbella flavida DSM 17836.</title>
        <authorList>
            <consortium name="US DOE Joint Genome Institute (JGI-PGF)"/>
            <person name="Lucas S."/>
            <person name="Copeland A."/>
            <person name="Lapidus A."/>
            <person name="Glavina del Rio T."/>
            <person name="Dalin E."/>
            <person name="Tice H."/>
            <person name="Bruce D."/>
            <person name="Goodwin L."/>
            <person name="Pitluck S."/>
            <person name="Kyrpides N."/>
            <person name="Mavromatis K."/>
            <person name="Ivanova N."/>
            <person name="Saunders E."/>
            <person name="Brettin T."/>
            <person name="Detter J.C."/>
            <person name="Han C."/>
            <person name="Larimer F."/>
            <person name="Land M."/>
            <person name="Hauser L."/>
            <person name="Markowitz V."/>
            <person name="Cheng J.-F."/>
            <person name="Hugenholtz P."/>
            <person name="Woyke T."/>
            <person name="Wu D."/>
            <person name="Pukall R."/>
            <person name="Klenk H.-P."/>
            <person name="Eisen J.A."/>
        </authorList>
    </citation>
    <scope>NUCLEOTIDE SEQUENCE [LARGE SCALE GENOMIC DNA]</scope>
    <source>
        <strain evidence="3">DSM 17836 / JCM 10339 / NBRC 14399</strain>
    </source>
</reference>
<evidence type="ECO:0000256" key="1">
    <source>
        <dbReference type="SAM" id="MobiDB-lite"/>
    </source>
</evidence>
<keyword evidence="3" id="KW-1185">Reference proteome</keyword>
<dbReference type="InterPro" id="IPR021391">
    <property type="entry name" value="DUF3027"/>
</dbReference>
<evidence type="ECO:0000313" key="3">
    <source>
        <dbReference type="Proteomes" id="UP000007967"/>
    </source>
</evidence>
<dbReference type="Proteomes" id="UP000007967">
    <property type="component" value="Chromosome"/>
</dbReference>
<sequence>MTPVKAPEPVRAKPDAVCVAAVEPARAAAVEEAGAPQVGDHLGHLVEGERLVTHYFASTHPGYRGWRWAVTVTRASRAKTVTVNEVVMLPGEDAVVAPEWVPWSDRVQPGDLRPGDLFPTLPDDPRLEPGYTDTAGAPDEVLAVVEELGLGRERVLSQVGREESAERWYAGDFGPSSPIAQAVPYKCHSCGYWIRLADSLGQAFGACANEMAPGDGRIVAYDFGCGAHSDVVIDSVDQPSTEHAFDTTGYDELAIDVTPTPAAADDEIAEADAVQAEIEAAVEPPSDDDVVVDPVADETHPAVEDLLDASEADDEETADESGEHESGEDGAAEDETADDETGENETDETGV</sequence>
<dbReference type="KEGG" id="kfl:Kfla_5919"/>
<proteinExistence type="predicted"/>
<evidence type="ECO:0008006" key="4">
    <source>
        <dbReference type="Google" id="ProtNLM"/>
    </source>
</evidence>
<dbReference type="AlphaFoldDB" id="D2PRK5"/>
<dbReference type="Pfam" id="PF11228">
    <property type="entry name" value="DUF3027"/>
    <property type="match status" value="1"/>
</dbReference>
<dbReference type="STRING" id="479435.Kfla_5919"/>
<protein>
    <recommendedName>
        <fullName evidence="4">DUF3027 domain-containing protein</fullName>
    </recommendedName>
</protein>
<evidence type="ECO:0000313" key="2">
    <source>
        <dbReference type="EMBL" id="ADB34923.1"/>
    </source>
</evidence>
<dbReference type="HOGENOM" id="CLU_035969_1_0_11"/>
<feature type="compositionally biased region" description="Acidic residues" evidence="1">
    <location>
        <begin position="328"/>
        <end position="351"/>
    </location>
</feature>
<organism evidence="2 3">
    <name type="scientific">Kribbella flavida (strain DSM 17836 / JCM 10339 / NBRC 14399)</name>
    <dbReference type="NCBI Taxonomy" id="479435"/>
    <lineage>
        <taxon>Bacteria</taxon>
        <taxon>Bacillati</taxon>
        <taxon>Actinomycetota</taxon>
        <taxon>Actinomycetes</taxon>
        <taxon>Propionibacteriales</taxon>
        <taxon>Kribbellaceae</taxon>
        <taxon>Kribbella</taxon>
    </lineage>
</organism>
<dbReference type="EMBL" id="CP001736">
    <property type="protein sequence ID" value="ADB34923.1"/>
    <property type="molecule type" value="Genomic_DNA"/>
</dbReference>
<dbReference type="OrthoDB" id="3210158at2"/>